<feature type="transmembrane region" description="Helical" evidence="8">
    <location>
        <begin position="300"/>
        <end position="326"/>
    </location>
</feature>
<feature type="transmembrane region" description="Helical" evidence="8">
    <location>
        <begin position="346"/>
        <end position="377"/>
    </location>
</feature>
<comment type="similarity">
    <text evidence="2">Belongs to the autoinducer-2 exporter (AI-2E) (TC 2.A.86) family.</text>
</comment>
<evidence type="ECO:0000256" key="2">
    <source>
        <dbReference type="ARBA" id="ARBA00009773"/>
    </source>
</evidence>
<organism evidence="9 10">
    <name type="scientific">Zhenhengia yiwuensis</name>
    <dbReference type="NCBI Taxonomy" id="2763666"/>
    <lineage>
        <taxon>Bacteria</taxon>
        <taxon>Bacillati</taxon>
        <taxon>Bacillota</taxon>
        <taxon>Clostridia</taxon>
        <taxon>Lachnospirales</taxon>
        <taxon>Lachnospiraceae</taxon>
        <taxon>Zhenhengia</taxon>
    </lineage>
</organism>
<dbReference type="GO" id="GO:0005886">
    <property type="term" value="C:plasma membrane"/>
    <property type="evidence" value="ECO:0007669"/>
    <property type="project" value="UniProtKB-SubCell"/>
</dbReference>
<dbReference type="AlphaFoldDB" id="A0A926EF05"/>
<keyword evidence="6 8" id="KW-1133">Transmembrane helix</keyword>
<protein>
    <submittedName>
        <fullName evidence="9">AI-2E family transporter</fullName>
    </submittedName>
</protein>
<comment type="caution">
    <text evidence="9">The sequence shown here is derived from an EMBL/GenBank/DDBJ whole genome shotgun (WGS) entry which is preliminary data.</text>
</comment>
<reference evidence="9" key="1">
    <citation type="submission" date="2020-08" db="EMBL/GenBank/DDBJ databases">
        <title>Genome public.</title>
        <authorList>
            <person name="Liu C."/>
            <person name="Sun Q."/>
        </authorList>
    </citation>
    <scope>NUCLEOTIDE SEQUENCE</scope>
    <source>
        <strain evidence="9">NSJ-12</strain>
    </source>
</reference>
<accession>A0A926EF05</accession>
<evidence type="ECO:0000256" key="3">
    <source>
        <dbReference type="ARBA" id="ARBA00022448"/>
    </source>
</evidence>
<evidence type="ECO:0000256" key="5">
    <source>
        <dbReference type="ARBA" id="ARBA00022692"/>
    </source>
</evidence>
<feature type="transmembrane region" description="Helical" evidence="8">
    <location>
        <begin position="187"/>
        <end position="209"/>
    </location>
</feature>
<evidence type="ECO:0000256" key="6">
    <source>
        <dbReference type="ARBA" id="ARBA00022989"/>
    </source>
</evidence>
<dbReference type="Proteomes" id="UP000655830">
    <property type="component" value="Unassembled WGS sequence"/>
</dbReference>
<dbReference type="PANTHER" id="PTHR21716">
    <property type="entry name" value="TRANSMEMBRANE PROTEIN"/>
    <property type="match status" value="1"/>
</dbReference>
<proteinExistence type="inferred from homology"/>
<evidence type="ECO:0000256" key="8">
    <source>
        <dbReference type="SAM" id="Phobius"/>
    </source>
</evidence>
<keyword evidence="10" id="KW-1185">Reference proteome</keyword>
<feature type="transmembrane region" description="Helical" evidence="8">
    <location>
        <begin position="49"/>
        <end position="74"/>
    </location>
</feature>
<feature type="transmembrane region" description="Helical" evidence="8">
    <location>
        <begin position="12"/>
        <end position="29"/>
    </location>
</feature>
<dbReference type="PANTHER" id="PTHR21716:SF53">
    <property type="entry name" value="PERMEASE PERM-RELATED"/>
    <property type="match status" value="1"/>
</dbReference>
<evidence type="ECO:0000313" key="9">
    <source>
        <dbReference type="EMBL" id="MBC8579866.1"/>
    </source>
</evidence>
<keyword evidence="4" id="KW-1003">Cell membrane</keyword>
<feature type="transmembrane region" description="Helical" evidence="8">
    <location>
        <begin position="95"/>
        <end position="121"/>
    </location>
</feature>
<dbReference type="GO" id="GO:0055085">
    <property type="term" value="P:transmembrane transport"/>
    <property type="evidence" value="ECO:0007669"/>
    <property type="project" value="TreeGrafter"/>
</dbReference>
<evidence type="ECO:0000313" key="10">
    <source>
        <dbReference type="Proteomes" id="UP000655830"/>
    </source>
</evidence>
<name>A0A926EF05_9FIRM</name>
<keyword evidence="5 8" id="KW-0812">Transmembrane</keyword>
<feature type="transmembrane region" description="Helical" evidence="8">
    <location>
        <begin position="249"/>
        <end position="269"/>
    </location>
</feature>
<gene>
    <name evidence="9" type="ORF">H8718_10035</name>
</gene>
<evidence type="ECO:0000256" key="4">
    <source>
        <dbReference type="ARBA" id="ARBA00022475"/>
    </source>
</evidence>
<keyword evidence="3" id="KW-0813">Transport</keyword>
<keyword evidence="7 8" id="KW-0472">Membrane</keyword>
<comment type="subcellular location">
    <subcellularLocation>
        <location evidence="1">Cell membrane</location>
        <topology evidence="1">Multi-pass membrane protein</topology>
    </subcellularLocation>
</comment>
<dbReference type="InterPro" id="IPR002549">
    <property type="entry name" value="AI-2E-like"/>
</dbReference>
<dbReference type="EMBL" id="JACRSY010000014">
    <property type="protein sequence ID" value="MBC8579866.1"/>
    <property type="molecule type" value="Genomic_DNA"/>
</dbReference>
<feature type="transmembrane region" description="Helical" evidence="8">
    <location>
        <begin position="275"/>
        <end position="293"/>
    </location>
</feature>
<dbReference type="RefSeq" id="WP_249332774.1">
    <property type="nucleotide sequence ID" value="NZ_JACRSY010000014.1"/>
</dbReference>
<sequence length="388" mass="42637">MLEKLKAYKKYFLVGLTSVVIGSILIVIFKTVDNAPNLIMTIWEAIKNFFGVISPVINAFVAAYLLYYPVVYIENWINKGLDKLVPKRDREKRKASIRLISVTLIFLAVIGLIAMIINFIIPPLFDNIKILIRSIPKYEAQFNIWMKEIGKVLNTLNVDITNINIFNYVKGFLVDGGQLLINSLGGLISSFSSFVIDLVVSVILTFYFLKDKEKLFAMISKFGTIVCTPKVKDNIIDFVKTLDDVVGKYLLGTILDSFIVGVVSVLLMILIKHPFAILIGVAAGFTNVIPYVGPIVGSGLAFVLGAFTNFGLGITGAVLLLLYQQIDGNIVQPKIVGDKVGLLPVWILIAVLIGGSYFGGIGMIASVPTAALIGVYIDRLYKCKIGKK</sequence>
<evidence type="ECO:0000256" key="7">
    <source>
        <dbReference type="ARBA" id="ARBA00023136"/>
    </source>
</evidence>
<evidence type="ECO:0000256" key="1">
    <source>
        <dbReference type="ARBA" id="ARBA00004651"/>
    </source>
</evidence>
<dbReference type="Pfam" id="PF01594">
    <property type="entry name" value="AI-2E_transport"/>
    <property type="match status" value="1"/>
</dbReference>